<accession>A0A423WZ84</accession>
<comment type="caution">
    <text evidence="1">The sequence shown here is derived from an EMBL/GenBank/DDBJ whole genome shotgun (WGS) entry which is preliminary data.</text>
</comment>
<dbReference type="Proteomes" id="UP000283895">
    <property type="component" value="Unassembled WGS sequence"/>
</dbReference>
<keyword evidence="2" id="KW-1185">Reference proteome</keyword>
<evidence type="ECO:0008006" key="3">
    <source>
        <dbReference type="Google" id="ProtNLM"/>
    </source>
</evidence>
<proteinExistence type="predicted"/>
<organism evidence="1 2">
    <name type="scientific">Cytospora schulzeri</name>
    <dbReference type="NCBI Taxonomy" id="448051"/>
    <lineage>
        <taxon>Eukaryota</taxon>
        <taxon>Fungi</taxon>
        <taxon>Dikarya</taxon>
        <taxon>Ascomycota</taxon>
        <taxon>Pezizomycotina</taxon>
        <taxon>Sordariomycetes</taxon>
        <taxon>Sordariomycetidae</taxon>
        <taxon>Diaporthales</taxon>
        <taxon>Cytosporaceae</taxon>
        <taxon>Cytospora</taxon>
    </lineage>
</organism>
<dbReference type="OrthoDB" id="4192220at2759"/>
<evidence type="ECO:0000313" key="1">
    <source>
        <dbReference type="EMBL" id="ROW08787.1"/>
    </source>
</evidence>
<reference evidence="1 2" key="1">
    <citation type="submission" date="2015-09" db="EMBL/GenBank/DDBJ databases">
        <title>Host preference determinants of Valsa canker pathogens revealed by comparative genomics.</title>
        <authorList>
            <person name="Yin Z."/>
            <person name="Huang L."/>
        </authorList>
    </citation>
    <scope>NUCLEOTIDE SEQUENCE [LARGE SCALE GENOMIC DNA]</scope>
    <source>
        <strain evidence="1 2">03-1</strain>
    </source>
</reference>
<dbReference type="EMBL" id="LKEA01000005">
    <property type="protein sequence ID" value="ROW08787.1"/>
    <property type="molecule type" value="Genomic_DNA"/>
</dbReference>
<name>A0A423WZ84_9PEZI</name>
<sequence>MSSPPISKLASELLMRVFERLAQDPDAAVTSSVLCCKKWQPLARSVLYRDIFLNGERLIRFAEKDGYVDNEIRSLTLRLGPVPVNQFDPTQAVETTEGWLEALRRLLPRISRMCNIEAFSVLVDLPLPYSSCSELSSIIDELPASCVALEIDLRHSTFVQKNLGTATTPSAHMCDSIRSVLGRLRHLRLRLPKICSAAFSIEPEDGTGRYQPVHAPKLKDCIINLTQRMPGTSPRASLAASCDSPHLPFVGSQTWITPVLHSLIPKLQSFAQLNPALERLWVIDCQASGQGKNSWAAWVRRVIGSDASWPIPVVNIGGFREDAWLARLPSRDSETSTEDKVSSPGILEALVEDCAWSETQTRVRLPARIFVARGYDHAVRPRTRAQLDDDGDDISCTLWENEGVTGERLLPIGPGPLMEAWDLNERTPSGWKRANFTGSIMVPLKR</sequence>
<dbReference type="AlphaFoldDB" id="A0A423WZ84"/>
<protein>
    <recommendedName>
        <fullName evidence="3">F-box domain-containing protein</fullName>
    </recommendedName>
</protein>
<gene>
    <name evidence="1" type="ORF">VMCG_02897</name>
</gene>
<dbReference type="STRING" id="356882.A0A423WZ84"/>
<evidence type="ECO:0000313" key="2">
    <source>
        <dbReference type="Proteomes" id="UP000283895"/>
    </source>
</evidence>